<dbReference type="EMBL" id="CP048877">
    <property type="protein sequence ID" value="QIJ72732.1"/>
    <property type="molecule type" value="Genomic_DNA"/>
</dbReference>
<dbReference type="AlphaFoldDB" id="A0A6G7PYJ6"/>
<dbReference type="PANTHER" id="PTHR43132">
    <property type="entry name" value="ARSENICAL RESISTANCE OPERON REPRESSOR ARSR-RELATED"/>
    <property type="match status" value="1"/>
</dbReference>
<dbReference type="Pfam" id="PF01022">
    <property type="entry name" value="HTH_5"/>
    <property type="match status" value="1"/>
</dbReference>
<dbReference type="CDD" id="cd00090">
    <property type="entry name" value="HTH_ARSR"/>
    <property type="match status" value="1"/>
</dbReference>
<dbReference type="SMART" id="SM00418">
    <property type="entry name" value="HTH_ARSR"/>
    <property type="match status" value="1"/>
</dbReference>
<dbReference type="Gene3D" id="1.10.10.10">
    <property type="entry name" value="Winged helix-like DNA-binding domain superfamily/Winged helix DNA-binding domain"/>
    <property type="match status" value="1"/>
</dbReference>
<dbReference type="GO" id="GO:0003700">
    <property type="term" value="F:DNA-binding transcription factor activity"/>
    <property type="evidence" value="ECO:0007669"/>
    <property type="project" value="InterPro"/>
</dbReference>
<dbReference type="InterPro" id="IPR051011">
    <property type="entry name" value="Metal_resp_trans_reg"/>
</dbReference>
<dbReference type="SUPFAM" id="SSF46785">
    <property type="entry name" value="Winged helix' DNA-binding domain"/>
    <property type="match status" value="1"/>
</dbReference>
<reference evidence="4 5" key="1">
    <citation type="submission" date="2020-02" db="EMBL/GenBank/DDBJ databases">
        <title>Genome analysis of Thermosulfuriphilus ammonigenes ST65T, an anaerobic thermophilic chemolithoautotrophic bacterium isolated from a deep-sea hydrothermal vent.</title>
        <authorList>
            <person name="Slobodkina G."/>
            <person name="Allioux M."/>
            <person name="Merkel A."/>
            <person name="Alain K."/>
            <person name="Jebbar M."/>
            <person name="Slobodkin A."/>
        </authorList>
    </citation>
    <scope>NUCLEOTIDE SEQUENCE [LARGE SCALE GENOMIC DNA]</scope>
    <source>
        <strain evidence="4 5">ST65</strain>
    </source>
</reference>
<name>A0A6G7PYJ6_9BACT</name>
<dbReference type="InterPro" id="IPR011991">
    <property type="entry name" value="ArsR-like_HTH"/>
</dbReference>
<dbReference type="GO" id="GO:0003677">
    <property type="term" value="F:DNA binding"/>
    <property type="evidence" value="ECO:0007669"/>
    <property type="project" value="UniProtKB-KW"/>
</dbReference>
<evidence type="ECO:0000256" key="3">
    <source>
        <dbReference type="ARBA" id="ARBA00023163"/>
    </source>
</evidence>
<dbReference type="InterPro" id="IPR001845">
    <property type="entry name" value="HTH_ArsR_DNA-bd_dom"/>
</dbReference>
<evidence type="ECO:0000313" key="5">
    <source>
        <dbReference type="Proteomes" id="UP000502179"/>
    </source>
</evidence>
<proteinExistence type="predicted"/>
<accession>A0A6G7PYJ6</accession>
<keyword evidence="3" id="KW-0804">Transcription</keyword>
<dbReference type="KEGG" id="tav:G4V39_10785"/>
<evidence type="ECO:0000256" key="2">
    <source>
        <dbReference type="ARBA" id="ARBA00023125"/>
    </source>
</evidence>
<dbReference type="InterPro" id="IPR036388">
    <property type="entry name" value="WH-like_DNA-bd_sf"/>
</dbReference>
<dbReference type="PANTHER" id="PTHR43132:SF2">
    <property type="entry name" value="ARSENICAL RESISTANCE OPERON REPRESSOR ARSR-RELATED"/>
    <property type="match status" value="1"/>
</dbReference>
<dbReference type="RefSeq" id="WP_166032947.1">
    <property type="nucleotide sequence ID" value="NZ_CP048877.1"/>
</dbReference>
<dbReference type="PRINTS" id="PR00778">
    <property type="entry name" value="HTHARSR"/>
</dbReference>
<keyword evidence="5" id="KW-1185">Reference proteome</keyword>
<organism evidence="4 5">
    <name type="scientific">Thermosulfuriphilus ammonigenes</name>
    <dbReference type="NCBI Taxonomy" id="1936021"/>
    <lineage>
        <taxon>Bacteria</taxon>
        <taxon>Pseudomonadati</taxon>
        <taxon>Thermodesulfobacteriota</taxon>
        <taxon>Thermodesulfobacteria</taxon>
        <taxon>Thermodesulfobacteriales</taxon>
        <taxon>Thermodesulfobacteriaceae</taxon>
        <taxon>Thermosulfuriphilus</taxon>
    </lineage>
</organism>
<evidence type="ECO:0000256" key="1">
    <source>
        <dbReference type="ARBA" id="ARBA00023015"/>
    </source>
</evidence>
<gene>
    <name evidence="4" type="ORF">G4V39_10785</name>
</gene>
<keyword evidence="2" id="KW-0238">DNA-binding</keyword>
<dbReference type="Proteomes" id="UP000502179">
    <property type="component" value="Chromosome"/>
</dbReference>
<sequence>MDQETTARFFKALGDINRLRIVFFLLQGERSVGRLVEELGLSQPLVSHHLKELKMGGVVKTRRKGPFIYYSLKDPRRMLEILEQVKRITTGGNHGS</sequence>
<dbReference type="InterPro" id="IPR036390">
    <property type="entry name" value="WH_DNA-bd_sf"/>
</dbReference>
<evidence type="ECO:0000313" key="4">
    <source>
        <dbReference type="EMBL" id="QIJ72732.1"/>
    </source>
</evidence>
<keyword evidence="1" id="KW-0805">Transcription regulation</keyword>
<dbReference type="PROSITE" id="PS50987">
    <property type="entry name" value="HTH_ARSR_2"/>
    <property type="match status" value="1"/>
</dbReference>
<dbReference type="NCBIfam" id="NF033788">
    <property type="entry name" value="HTH_metalloreg"/>
    <property type="match status" value="1"/>
</dbReference>
<protein>
    <submittedName>
        <fullName evidence="4">Winged helix-turn-helix transcriptional regulator</fullName>
    </submittedName>
</protein>